<organism evidence="2 3">
    <name type="scientific">Noviherbaspirillum humi</name>
    <dbReference type="NCBI Taxonomy" id="1688639"/>
    <lineage>
        <taxon>Bacteria</taxon>
        <taxon>Pseudomonadati</taxon>
        <taxon>Pseudomonadota</taxon>
        <taxon>Betaproteobacteria</taxon>
        <taxon>Burkholderiales</taxon>
        <taxon>Oxalobacteraceae</taxon>
        <taxon>Noviherbaspirillum</taxon>
    </lineage>
</organism>
<keyword evidence="3" id="KW-1185">Reference proteome</keyword>
<dbReference type="AlphaFoldDB" id="A0A239IAW0"/>
<feature type="compositionally biased region" description="Basic and acidic residues" evidence="1">
    <location>
        <begin position="97"/>
        <end position="109"/>
    </location>
</feature>
<proteinExistence type="predicted"/>
<evidence type="ECO:0008006" key="4">
    <source>
        <dbReference type="Google" id="ProtNLM"/>
    </source>
</evidence>
<name>A0A239IAW0_9BURK</name>
<evidence type="ECO:0000256" key="1">
    <source>
        <dbReference type="SAM" id="MobiDB-lite"/>
    </source>
</evidence>
<evidence type="ECO:0000313" key="3">
    <source>
        <dbReference type="Proteomes" id="UP000198284"/>
    </source>
</evidence>
<accession>A0A239IAW0</accession>
<dbReference type="EMBL" id="FZOT01000009">
    <property type="protein sequence ID" value="SNS90740.1"/>
    <property type="molecule type" value="Genomic_DNA"/>
</dbReference>
<sequence length="131" mass="14944">MQIDVYLTRDMSGQYLAIIPSEPMLCAKNVTPAKAVADVKIMLIARWKAMRQLHRDLTLFLPARELLAELYPGGRWIRTELVPYAEGEMSGIAMVTQDRRRREDRRGRVGSESAMEQPGSGRRSGDRRQLN</sequence>
<gene>
    <name evidence="2" type="ORF">SAMN06265795_10927</name>
</gene>
<evidence type="ECO:0000313" key="2">
    <source>
        <dbReference type="EMBL" id="SNS90740.1"/>
    </source>
</evidence>
<dbReference type="Proteomes" id="UP000198284">
    <property type="component" value="Unassembled WGS sequence"/>
</dbReference>
<reference evidence="2 3" key="1">
    <citation type="submission" date="2017-06" db="EMBL/GenBank/DDBJ databases">
        <authorList>
            <person name="Kim H.J."/>
            <person name="Triplett B.A."/>
        </authorList>
    </citation>
    <scope>NUCLEOTIDE SEQUENCE [LARGE SCALE GENOMIC DNA]</scope>
    <source>
        <strain evidence="2 3">U15</strain>
    </source>
</reference>
<protein>
    <recommendedName>
        <fullName evidence="4">HicB_like antitoxin of toxin-antitoxin system</fullName>
    </recommendedName>
</protein>
<dbReference type="RefSeq" id="WP_143131275.1">
    <property type="nucleotide sequence ID" value="NZ_FZOT01000009.1"/>
</dbReference>
<feature type="region of interest" description="Disordered" evidence="1">
    <location>
        <begin position="93"/>
        <end position="131"/>
    </location>
</feature>